<dbReference type="AlphaFoldDB" id="A0A078A8H2"/>
<sequence length="281" mass="32237">MLLFVKSTYNLIVLTLSVLNFCLVCKFISNTEALSIKSSPKALTNLQEIFLPPMLKLQSFVLLFDLFVGIYYIYQWPLWDKIKSKFVYYQYEARTAEKQDCSNLFLSILFILLSKVSIIIFKLKNIVLTNVLFQGLSLVILISVQTLSINEIAKINNEYANENQDTQVFFMLQLLRETLDALVAESQKAEYGKVLNTILGFLLLISFVLNLATINMPLLEKKHNSLLEQTQEKIHKKFDDSQLSSSEAAAGHNNDSHYLNHSGQHNQSRKTSKKEKKNQLL</sequence>
<proteinExistence type="predicted"/>
<evidence type="ECO:0008006" key="5">
    <source>
        <dbReference type="Google" id="ProtNLM"/>
    </source>
</evidence>
<dbReference type="EMBL" id="CCKQ01007203">
    <property type="protein sequence ID" value="CDW78560.1"/>
    <property type="molecule type" value="Genomic_DNA"/>
</dbReference>
<feature type="region of interest" description="Disordered" evidence="1">
    <location>
        <begin position="238"/>
        <end position="281"/>
    </location>
</feature>
<feature type="compositionally biased region" description="Basic residues" evidence="1">
    <location>
        <begin position="267"/>
        <end position="281"/>
    </location>
</feature>
<dbReference type="OrthoDB" id="10572640at2759"/>
<accession>A0A078A8H2</accession>
<organism evidence="3 4">
    <name type="scientific">Stylonychia lemnae</name>
    <name type="common">Ciliate</name>
    <dbReference type="NCBI Taxonomy" id="5949"/>
    <lineage>
        <taxon>Eukaryota</taxon>
        <taxon>Sar</taxon>
        <taxon>Alveolata</taxon>
        <taxon>Ciliophora</taxon>
        <taxon>Intramacronucleata</taxon>
        <taxon>Spirotrichea</taxon>
        <taxon>Stichotrichia</taxon>
        <taxon>Sporadotrichida</taxon>
        <taxon>Oxytrichidae</taxon>
        <taxon>Stylonychinae</taxon>
        <taxon>Stylonychia</taxon>
    </lineage>
</organism>
<keyword evidence="2" id="KW-1133">Transmembrane helix</keyword>
<feature type="transmembrane region" description="Helical" evidence="2">
    <location>
        <begin position="104"/>
        <end position="121"/>
    </location>
</feature>
<name>A0A078A8H2_STYLE</name>
<evidence type="ECO:0000313" key="4">
    <source>
        <dbReference type="Proteomes" id="UP000039865"/>
    </source>
</evidence>
<keyword evidence="2" id="KW-0472">Membrane</keyword>
<feature type="transmembrane region" description="Helical" evidence="2">
    <location>
        <begin position="198"/>
        <end position="219"/>
    </location>
</feature>
<evidence type="ECO:0000256" key="2">
    <source>
        <dbReference type="SAM" id="Phobius"/>
    </source>
</evidence>
<feature type="transmembrane region" description="Helical" evidence="2">
    <location>
        <begin position="57"/>
        <end position="74"/>
    </location>
</feature>
<dbReference type="Proteomes" id="UP000039865">
    <property type="component" value="Unassembled WGS sequence"/>
</dbReference>
<evidence type="ECO:0000256" key="1">
    <source>
        <dbReference type="SAM" id="MobiDB-lite"/>
    </source>
</evidence>
<protein>
    <recommendedName>
        <fullName evidence="5">Transmembrane protein</fullName>
    </recommendedName>
</protein>
<keyword evidence="2" id="KW-0812">Transmembrane</keyword>
<feature type="compositionally biased region" description="Polar residues" evidence="1">
    <location>
        <begin position="256"/>
        <end position="266"/>
    </location>
</feature>
<reference evidence="3 4" key="1">
    <citation type="submission" date="2014-06" db="EMBL/GenBank/DDBJ databases">
        <authorList>
            <person name="Swart Estienne"/>
        </authorList>
    </citation>
    <scope>NUCLEOTIDE SEQUENCE [LARGE SCALE GENOMIC DNA]</scope>
    <source>
        <strain evidence="3 4">130c</strain>
    </source>
</reference>
<evidence type="ECO:0000313" key="3">
    <source>
        <dbReference type="EMBL" id="CDW78560.1"/>
    </source>
</evidence>
<keyword evidence="4" id="KW-1185">Reference proteome</keyword>
<gene>
    <name evidence="3" type="primary">Contig15694.g16717</name>
    <name evidence="3" type="ORF">STYLEM_7540</name>
</gene>
<feature type="transmembrane region" description="Helical" evidence="2">
    <location>
        <begin position="127"/>
        <end position="147"/>
    </location>
</feature>
<dbReference type="InParanoid" id="A0A078A8H2"/>